<name>A0ABT6ZDQ9_9MICO</name>
<protein>
    <submittedName>
        <fullName evidence="9">Methionine ABC transporter permease</fullName>
    </submittedName>
</protein>
<dbReference type="InterPro" id="IPR035906">
    <property type="entry name" value="MetI-like_sf"/>
</dbReference>
<keyword evidence="5 7" id="KW-1133">Transmembrane helix</keyword>
<feature type="transmembrane region" description="Helical" evidence="7">
    <location>
        <begin position="63"/>
        <end position="87"/>
    </location>
</feature>
<feature type="transmembrane region" description="Helical" evidence="7">
    <location>
        <begin position="93"/>
        <end position="117"/>
    </location>
</feature>
<dbReference type="Pfam" id="PF00528">
    <property type="entry name" value="BPD_transp_1"/>
    <property type="match status" value="1"/>
</dbReference>
<dbReference type="InterPro" id="IPR000515">
    <property type="entry name" value="MetI-like"/>
</dbReference>
<comment type="similarity">
    <text evidence="7">Belongs to the binding-protein-dependent transport system permease family.</text>
</comment>
<evidence type="ECO:0000256" key="2">
    <source>
        <dbReference type="ARBA" id="ARBA00022448"/>
    </source>
</evidence>
<evidence type="ECO:0000256" key="6">
    <source>
        <dbReference type="ARBA" id="ARBA00023136"/>
    </source>
</evidence>
<dbReference type="Proteomes" id="UP001321481">
    <property type="component" value="Unassembled WGS sequence"/>
</dbReference>
<evidence type="ECO:0000256" key="5">
    <source>
        <dbReference type="ARBA" id="ARBA00022989"/>
    </source>
</evidence>
<dbReference type="EMBL" id="JASJND010000004">
    <property type="protein sequence ID" value="MDJ1114121.1"/>
    <property type="molecule type" value="Genomic_DNA"/>
</dbReference>
<proteinExistence type="inferred from homology"/>
<dbReference type="PANTHER" id="PTHR30450:SF14">
    <property type="entry name" value="TRANSPORTER, PERMEASE PROTEIN, PUTATIVE-RELATED"/>
    <property type="match status" value="1"/>
</dbReference>
<dbReference type="CDD" id="cd06261">
    <property type="entry name" value="TM_PBP2"/>
    <property type="match status" value="1"/>
</dbReference>
<feature type="transmembrane region" description="Helical" evidence="7">
    <location>
        <begin position="154"/>
        <end position="178"/>
    </location>
</feature>
<dbReference type="Gene3D" id="1.10.3720.10">
    <property type="entry name" value="MetI-like"/>
    <property type="match status" value="1"/>
</dbReference>
<evidence type="ECO:0000256" key="1">
    <source>
        <dbReference type="ARBA" id="ARBA00004651"/>
    </source>
</evidence>
<feature type="transmembrane region" description="Helical" evidence="7">
    <location>
        <begin position="198"/>
        <end position="219"/>
    </location>
</feature>
<keyword evidence="3" id="KW-1003">Cell membrane</keyword>
<evidence type="ECO:0000256" key="4">
    <source>
        <dbReference type="ARBA" id="ARBA00022692"/>
    </source>
</evidence>
<accession>A0ABT6ZDQ9</accession>
<feature type="domain" description="ABC transmembrane type-1" evidence="8">
    <location>
        <begin position="25"/>
        <end position="219"/>
    </location>
</feature>
<gene>
    <name evidence="9" type="ORF">QNI14_06620</name>
</gene>
<feature type="transmembrane region" description="Helical" evidence="7">
    <location>
        <begin position="29"/>
        <end position="51"/>
    </location>
</feature>
<evidence type="ECO:0000313" key="9">
    <source>
        <dbReference type="EMBL" id="MDJ1114121.1"/>
    </source>
</evidence>
<dbReference type="PROSITE" id="PS50928">
    <property type="entry name" value="ABC_TM1"/>
    <property type="match status" value="1"/>
</dbReference>
<evidence type="ECO:0000256" key="7">
    <source>
        <dbReference type="RuleBase" id="RU363032"/>
    </source>
</evidence>
<comment type="caution">
    <text evidence="9">The sequence shown here is derived from an EMBL/GenBank/DDBJ whole genome shotgun (WGS) entry which is preliminary data.</text>
</comment>
<evidence type="ECO:0000313" key="10">
    <source>
        <dbReference type="Proteomes" id="UP001321481"/>
    </source>
</evidence>
<dbReference type="InterPro" id="IPR051322">
    <property type="entry name" value="AA_ABC_Transporter_Permease"/>
</dbReference>
<keyword evidence="2 7" id="KW-0813">Transport</keyword>
<evidence type="ECO:0000259" key="8">
    <source>
        <dbReference type="PROSITE" id="PS50928"/>
    </source>
</evidence>
<keyword evidence="6 7" id="KW-0472">Membrane</keyword>
<reference evidence="9 10" key="1">
    <citation type="submission" date="2023-05" db="EMBL/GenBank/DDBJ databases">
        <title>Microbacterium dauci sp.nov., Isolated from Carrot Rhizosphere Soil.</title>
        <authorList>
            <person name="Xiao Z."/>
            <person name="Zheng J."/>
        </authorList>
    </citation>
    <scope>NUCLEOTIDE SEQUENCE [LARGE SCALE GENOMIC DNA]</scope>
    <source>
        <strain evidence="9 10">LX3-4</strain>
    </source>
</reference>
<dbReference type="RefSeq" id="WP_283715693.1">
    <property type="nucleotide sequence ID" value="NZ_JASJND010000004.1"/>
</dbReference>
<comment type="subcellular location">
    <subcellularLocation>
        <location evidence="1 7">Cell membrane</location>
        <topology evidence="1 7">Multi-pass membrane protein</topology>
    </subcellularLocation>
</comment>
<sequence length="229" mass="23961">MVTVVPSVAQFIDPATDVPRVARALGETLFMVSVSFLLASVIGLVLGIFLYATRPGQILHSRVVHLVLNIVVNTLRPIPFIILLVALTPVTRALIGTSIGPAAAILPLTIAASVGIARVAESNLVAVDPGVIEAAKAAGASPLHILFGFVVREAFGPLVLSLTFISVALIDATAVAGAVGGGGLGNLALTYGYQRFDWAIMILIILVLIGLVQLVQFVGNRIARRFIDR</sequence>
<dbReference type="PANTHER" id="PTHR30450">
    <property type="entry name" value="ABC TRANSPORTER PERMEASE"/>
    <property type="match status" value="1"/>
</dbReference>
<evidence type="ECO:0000256" key="3">
    <source>
        <dbReference type="ARBA" id="ARBA00022475"/>
    </source>
</evidence>
<keyword evidence="10" id="KW-1185">Reference proteome</keyword>
<organism evidence="9 10">
    <name type="scientific">Microbacterium dauci</name>
    <dbReference type="NCBI Taxonomy" id="3048008"/>
    <lineage>
        <taxon>Bacteria</taxon>
        <taxon>Bacillati</taxon>
        <taxon>Actinomycetota</taxon>
        <taxon>Actinomycetes</taxon>
        <taxon>Micrococcales</taxon>
        <taxon>Microbacteriaceae</taxon>
        <taxon>Microbacterium</taxon>
    </lineage>
</organism>
<dbReference type="SUPFAM" id="SSF161098">
    <property type="entry name" value="MetI-like"/>
    <property type="match status" value="1"/>
</dbReference>
<keyword evidence="4 7" id="KW-0812">Transmembrane</keyword>